<dbReference type="EMBL" id="BMMK01000017">
    <property type="protein sequence ID" value="GGM63050.1"/>
    <property type="molecule type" value="Genomic_DNA"/>
</dbReference>
<sequence length="317" mass="33578">MVFKKMLKTLGIGGPKVDTVLADPTCRPGTSLTGEVRLVGGEADAAIEHIALSLVTRVERGERPGNVEFHRVAVFGPLRLAAKEQRAIPFQLPIPWEAPITMVSGQQLPGMTLGVRTELAIAKAVDKGDLDPVQIIPLPSQDRVLDAFGQLGFQFKSSDLEPGRLYGVAQQLPFFQELEFFPPAQYAGLVNEVELTFVATPASLDVILEADKRAGFAQPGGEAFGRIHVSHDEAMTVDWAGQISAWLDQVVAHRGTGVPGGHPGMPAGMYGHPEQRRRGPGVGGVVAGAAAGFVGGMIAGEAMDEVGEAFLGDDEES</sequence>
<dbReference type="PANTHER" id="PTHR40053">
    <property type="entry name" value="SPORULATION-CONTROL PROTEIN SPO0M"/>
    <property type="match status" value="1"/>
</dbReference>
<dbReference type="Proteomes" id="UP000637578">
    <property type="component" value="Unassembled WGS sequence"/>
</dbReference>
<dbReference type="PANTHER" id="PTHR40053:SF1">
    <property type="entry name" value="SPORULATION-CONTROL PROTEIN SPO0M"/>
    <property type="match status" value="1"/>
</dbReference>
<evidence type="ECO:0000313" key="1">
    <source>
        <dbReference type="EMBL" id="GGM63050.1"/>
    </source>
</evidence>
<comment type="caution">
    <text evidence="1">The sequence shown here is derived from an EMBL/GenBank/DDBJ whole genome shotgun (WGS) entry which is preliminary data.</text>
</comment>
<keyword evidence="2" id="KW-1185">Reference proteome</keyword>
<dbReference type="Pfam" id="PF07070">
    <property type="entry name" value="Spo0M"/>
    <property type="match status" value="1"/>
</dbReference>
<gene>
    <name evidence="1" type="ORF">GCM10012275_37150</name>
</gene>
<name>A0A8J3CGD0_9PSEU</name>
<organism evidence="1 2">
    <name type="scientific">Longimycelium tulufanense</name>
    <dbReference type="NCBI Taxonomy" id="907463"/>
    <lineage>
        <taxon>Bacteria</taxon>
        <taxon>Bacillati</taxon>
        <taxon>Actinomycetota</taxon>
        <taxon>Actinomycetes</taxon>
        <taxon>Pseudonocardiales</taxon>
        <taxon>Pseudonocardiaceae</taxon>
        <taxon>Longimycelium</taxon>
    </lineage>
</organism>
<accession>A0A8J3CGD0</accession>
<dbReference type="InterPro" id="IPR009776">
    <property type="entry name" value="Spore_0_M"/>
</dbReference>
<reference evidence="1" key="2">
    <citation type="submission" date="2020-09" db="EMBL/GenBank/DDBJ databases">
        <authorList>
            <person name="Sun Q."/>
            <person name="Zhou Y."/>
        </authorList>
    </citation>
    <scope>NUCLEOTIDE SEQUENCE</scope>
    <source>
        <strain evidence="1">CGMCC 4.5737</strain>
    </source>
</reference>
<dbReference type="RefSeq" id="WP_189059347.1">
    <property type="nucleotide sequence ID" value="NZ_BMMK01000017.1"/>
</dbReference>
<proteinExistence type="predicted"/>
<protein>
    <submittedName>
        <fullName evidence="1">Sporulation protein</fullName>
    </submittedName>
</protein>
<dbReference type="AlphaFoldDB" id="A0A8J3CGD0"/>
<reference evidence="1" key="1">
    <citation type="journal article" date="2014" name="Int. J. Syst. Evol. Microbiol.">
        <title>Complete genome sequence of Corynebacterium casei LMG S-19264T (=DSM 44701T), isolated from a smear-ripened cheese.</title>
        <authorList>
            <consortium name="US DOE Joint Genome Institute (JGI-PGF)"/>
            <person name="Walter F."/>
            <person name="Albersmeier A."/>
            <person name="Kalinowski J."/>
            <person name="Ruckert C."/>
        </authorList>
    </citation>
    <scope>NUCLEOTIDE SEQUENCE</scope>
    <source>
        <strain evidence="1">CGMCC 4.5737</strain>
    </source>
</reference>
<evidence type="ECO:0000313" key="2">
    <source>
        <dbReference type="Proteomes" id="UP000637578"/>
    </source>
</evidence>